<feature type="region of interest" description="Disordered" evidence="1">
    <location>
        <begin position="65"/>
        <end position="87"/>
    </location>
</feature>
<dbReference type="EMBL" id="JABANO010029902">
    <property type="protein sequence ID" value="KAF4712777.1"/>
    <property type="molecule type" value="Genomic_DNA"/>
</dbReference>
<gene>
    <name evidence="2" type="ORF">FOZ63_021658</name>
</gene>
<proteinExistence type="predicted"/>
<evidence type="ECO:0000256" key="1">
    <source>
        <dbReference type="SAM" id="MobiDB-lite"/>
    </source>
</evidence>
<sequence length="140" mass="15803">RERPLAKNSYVFSARSMRGFESNLLDDLGRPSGLDRPEVLVDMLYKFESVRAKYGYPLPRAPLTPFPEPFETRPGERVVAPATGGNRRRPQRYSINYAWAQRTDSFDAIAEVLSKSTGGDDSEEPAWCASARCLIEWLTS</sequence>
<dbReference type="AlphaFoldDB" id="A0A7J6QWX9"/>
<organism evidence="2 3">
    <name type="scientific">Perkinsus olseni</name>
    <name type="common">Perkinsus atlanticus</name>
    <dbReference type="NCBI Taxonomy" id="32597"/>
    <lineage>
        <taxon>Eukaryota</taxon>
        <taxon>Sar</taxon>
        <taxon>Alveolata</taxon>
        <taxon>Perkinsozoa</taxon>
        <taxon>Perkinsea</taxon>
        <taxon>Perkinsida</taxon>
        <taxon>Perkinsidae</taxon>
        <taxon>Perkinsus</taxon>
    </lineage>
</organism>
<keyword evidence="3" id="KW-1185">Reference proteome</keyword>
<protein>
    <submittedName>
        <fullName evidence="2">Uncharacterized protein</fullName>
    </submittedName>
</protein>
<comment type="caution">
    <text evidence="2">The sequence shown here is derived from an EMBL/GenBank/DDBJ whole genome shotgun (WGS) entry which is preliminary data.</text>
</comment>
<name>A0A7J6QWX9_PEROL</name>
<dbReference type="Proteomes" id="UP000553632">
    <property type="component" value="Unassembled WGS sequence"/>
</dbReference>
<evidence type="ECO:0000313" key="2">
    <source>
        <dbReference type="EMBL" id="KAF4712777.1"/>
    </source>
</evidence>
<evidence type="ECO:0000313" key="3">
    <source>
        <dbReference type="Proteomes" id="UP000553632"/>
    </source>
</evidence>
<feature type="non-terminal residue" evidence="2">
    <location>
        <position position="140"/>
    </location>
</feature>
<feature type="non-terminal residue" evidence="2">
    <location>
        <position position="1"/>
    </location>
</feature>
<reference evidence="2 3" key="1">
    <citation type="submission" date="2020-04" db="EMBL/GenBank/DDBJ databases">
        <title>Perkinsus olseni comparative genomics.</title>
        <authorList>
            <person name="Bogema D.R."/>
        </authorList>
    </citation>
    <scope>NUCLEOTIDE SEQUENCE [LARGE SCALE GENOMIC DNA]</scope>
    <source>
        <strain evidence="2 3">ATCC PRA-207</strain>
    </source>
</reference>
<accession>A0A7J6QWX9</accession>